<evidence type="ECO:0000256" key="5">
    <source>
        <dbReference type="ARBA" id="ARBA00022643"/>
    </source>
</evidence>
<evidence type="ECO:0000259" key="13">
    <source>
        <dbReference type="PROSITE" id="PS50113"/>
    </source>
</evidence>
<dbReference type="Pfam" id="PF07536">
    <property type="entry name" value="HWE_HK"/>
    <property type="match status" value="1"/>
</dbReference>
<dbReference type="SMART" id="SM00091">
    <property type="entry name" value="PAS"/>
    <property type="match status" value="1"/>
</dbReference>
<dbReference type="Gene3D" id="3.30.450.20">
    <property type="entry name" value="PAS domain"/>
    <property type="match status" value="1"/>
</dbReference>
<evidence type="ECO:0000256" key="10">
    <source>
        <dbReference type="ARBA" id="ARBA00022840"/>
    </source>
</evidence>
<evidence type="ECO:0000256" key="4">
    <source>
        <dbReference type="ARBA" id="ARBA00022630"/>
    </source>
</evidence>
<reference evidence="14 15" key="1">
    <citation type="submission" date="2017-08" db="EMBL/GenBank/DDBJ databases">
        <title>Infants hospitalized years apart are colonized by the same room-sourced microbial strains.</title>
        <authorList>
            <person name="Brooks B."/>
            <person name="Olm M.R."/>
            <person name="Firek B.A."/>
            <person name="Baker R."/>
            <person name="Thomas B.C."/>
            <person name="Morowitz M.J."/>
            <person name="Banfield J.F."/>
        </authorList>
    </citation>
    <scope>NUCLEOTIDE SEQUENCE [LARGE SCALE GENOMIC DNA]</scope>
    <source>
        <strain evidence="14">S2_003_000_R2_4</strain>
    </source>
</reference>
<dbReference type="SUPFAM" id="SSF55785">
    <property type="entry name" value="PYP-like sensor domain (PAS domain)"/>
    <property type="match status" value="1"/>
</dbReference>
<comment type="caution">
    <text evidence="14">The sequence shown here is derived from an EMBL/GenBank/DDBJ whole genome shotgun (WGS) entry which is preliminary data.</text>
</comment>
<keyword evidence="3" id="KW-0597">Phosphoprotein</keyword>
<keyword evidence="11" id="KW-0843">Virulence</keyword>
<evidence type="ECO:0000256" key="7">
    <source>
        <dbReference type="ARBA" id="ARBA00022737"/>
    </source>
</evidence>
<dbReference type="InterPro" id="IPR013767">
    <property type="entry name" value="PAS_fold"/>
</dbReference>
<sequence length="500" mass="54464">MRGRSAGGRLMDSEAGTAGDGDQKFALLDTAAARLLRITNPGQLIDELFELASQALGLDVYFHYGLESDGLLHLAKSSGLDEALRREGACLALGAAVCGCVARDRVSRHVADVHLSEDPDVDFIRRAGLKHYACHPLIGGDQLLGTLGFGRRDDRPFTADERLVLQTLTRYVAIAKERLRVEAALGESERRLNAVLNNATVAIFVMDERQHCSFMNAAAERLTGFAFEEVQGRALHDVIHHTRPDGSHFPIEECAIDRAFPENNQQQGEEVFVHRDGSFYPVAFTASPIRDEASHTVGTIIEVRDIAHQKRNEEARELLMREVDHRARNALTVVQSMLRLTRASSIEHFQEILLGRVSALARAQGALAAQRWEGGLAREVIEGELATVGRPSQYRLEGDDWPLAPQEVQPLGMIVHELATNAAKYGALSAEDGCVTVRLSGARGARRLAWIETGGPAAPPPPRQGFGSRLIGQLAAQLNASLARDWGEAGLTVTLDLGPV</sequence>
<dbReference type="SMART" id="SM00911">
    <property type="entry name" value="HWE_HK"/>
    <property type="match status" value="1"/>
</dbReference>
<evidence type="ECO:0000256" key="8">
    <source>
        <dbReference type="ARBA" id="ARBA00022741"/>
    </source>
</evidence>
<feature type="domain" description="PAC" evidence="13">
    <location>
        <begin position="266"/>
        <end position="318"/>
    </location>
</feature>
<dbReference type="Pfam" id="PF00989">
    <property type="entry name" value="PAS"/>
    <property type="match status" value="1"/>
</dbReference>
<dbReference type="SMART" id="SM00065">
    <property type="entry name" value="GAF"/>
    <property type="match status" value="1"/>
</dbReference>
<comment type="catalytic activity">
    <reaction evidence="1">
        <text>ATP + protein L-histidine = ADP + protein N-phospho-L-histidine.</text>
        <dbReference type="EC" id="2.7.13.3"/>
    </reaction>
</comment>
<dbReference type="InterPro" id="IPR036890">
    <property type="entry name" value="HATPase_C_sf"/>
</dbReference>
<organism evidence="14 15">
    <name type="scientific">Caulobacter segnis</name>
    <dbReference type="NCBI Taxonomy" id="88688"/>
    <lineage>
        <taxon>Bacteria</taxon>
        <taxon>Pseudomonadati</taxon>
        <taxon>Pseudomonadota</taxon>
        <taxon>Alphaproteobacteria</taxon>
        <taxon>Caulobacterales</taxon>
        <taxon>Caulobacteraceae</taxon>
        <taxon>Caulobacter</taxon>
    </lineage>
</organism>
<evidence type="ECO:0000313" key="15">
    <source>
        <dbReference type="Proteomes" id="UP000249393"/>
    </source>
</evidence>
<dbReference type="SUPFAM" id="SSF55781">
    <property type="entry name" value="GAF domain-like"/>
    <property type="match status" value="1"/>
</dbReference>
<dbReference type="SUPFAM" id="SSF55874">
    <property type="entry name" value="ATPase domain of HSP90 chaperone/DNA topoisomerase II/histidine kinase"/>
    <property type="match status" value="1"/>
</dbReference>
<dbReference type="NCBIfam" id="TIGR00229">
    <property type="entry name" value="sensory_box"/>
    <property type="match status" value="1"/>
</dbReference>
<evidence type="ECO:0000256" key="1">
    <source>
        <dbReference type="ARBA" id="ARBA00000085"/>
    </source>
</evidence>
<keyword evidence="8" id="KW-0547">Nucleotide-binding</keyword>
<dbReference type="InterPro" id="IPR011102">
    <property type="entry name" value="Sig_transdc_His_kinase_HWE"/>
</dbReference>
<dbReference type="InterPro" id="IPR000014">
    <property type="entry name" value="PAS"/>
</dbReference>
<evidence type="ECO:0000256" key="2">
    <source>
        <dbReference type="ARBA" id="ARBA00012438"/>
    </source>
</evidence>
<dbReference type="PANTHER" id="PTHR41523:SF8">
    <property type="entry name" value="ETHYLENE RESPONSE SENSOR PROTEIN"/>
    <property type="match status" value="1"/>
</dbReference>
<dbReference type="AlphaFoldDB" id="A0A2W5WCK5"/>
<dbReference type="InterPro" id="IPR003018">
    <property type="entry name" value="GAF"/>
</dbReference>
<dbReference type="Proteomes" id="UP000249393">
    <property type="component" value="Unassembled WGS sequence"/>
</dbReference>
<evidence type="ECO:0000256" key="9">
    <source>
        <dbReference type="ARBA" id="ARBA00022777"/>
    </source>
</evidence>
<evidence type="ECO:0000313" key="14">
    <source>
        <dbReference type="EMBL" id="PZR31308.1"/>
    </source>
</evidence>
<dbReference type="Gene3D" id="3.30.565.10">
    <property type="entry name" value="Histidine kinase-like ATPase, C-terminal domain"/>
    <property type="match status" value="1"/>
</dbReference>
<dbReference type="PANTHER" id="PTHR41523">
    <property type="entry name" value="TWO-COMPONENT SYSTEM SENSOR PROTEIN"/>
    <property type="match status" value="1"/>
</dbReference>
<protein>
    <recommendedName>
        <fullName evidence="2">histidine kinase</fullName>
        <ecNumber evidence="2">2.7.13.3</ecNumber>
    </recommendedName>
</protein>
<dbReference type="GO" id="GO:0005524">
    <property type="term" value="F:ATP binding"/>
    <property type="evidence" value="ECO:0007669"/>
    <property type="project" value="UniProtKB-KW"/>
</dbReference>
<accession>A0A2W5WCK5</accession>
<keyword evidence="7" id="KW-0677">Repeat</keyword>
<proteinExistence type="predicted"/>
<keyword evidence="4" id="KW-0285">Flavoprotein</keyword>
<name>A0A2W5WCK5_9CAUL</name>
<evidence type="ECO:0000259" key="12">
    <source>
        <dbReference type="PROSITE" id="PS50112"/>
    </source>
</evidence>
<keyword evidence="6" id="KW-0808">Transferase</keyword>
<dbReference type="PROSITE" id="PS50113">
    <property type="entry name" value="PAC"/>
    <property type="match status" value="1"/>
</dbReference>
<keyword evidence="9" id="KW-0418">Kinase</keyword>
<dbReference type="GO" id="GO:0006355">
    <property type="term" value="P:regulation of DNA-templated transcription"/>
    <property type="evidence" value="ECO:0007669"/>
    <property type="project" value="InterPro"/>
</dbReference>
<dbReference type="Pfam" id="PF01590">
    <property type="entry name" value="GAF"/>
    <property type="match status" value="1"/>
</dbReference>
<keyword evidence="10" id="KW-0067">ATP-binding</keyword>
<dbReference type="EMBL" id="QFQZ01000091">
    <property type="protein sequence ID" value="PZR31308.1"/>
    <property type="molecule type" value="Genomic_DNA"/>
</dbReference>
<dbReference type="EC" id="2.7.13.3" evidence="2"/>
<dbReference type="Gene3D" id="3.30.450.40">
    <property type="match status" value="1"/>
</dbReference>
<dbReference type="CDD" id="cd00130">
    <property type="entry name" value="PAS"/>
    <property type="match status" value="1"/>
</dbReference>
<evidence type="ECO:0000256" key="3">
    <source>
        <dbReference type="ARBA" id="ARBA00022553"/>
    </source>
</evidence>
<dbReference type="InterPro" id="IPR035965">
    <property type="entry name" value="PAS-like_dom_sf"/>
</dbReference>
<gene>
    <name evidence="14" type="ORF">DI526_20100</name>
</gene>
<evidence type="ECO:0000256" key="6">
    <source>
        <dbReference type="ARBA" id="ARBA00022679"/>
    </source>
</evidence>
<dbReference type="RefSeq" id="WP_304281888.1">
    <property type="nucleotide sequence ID" value="NZ_QFQZ01000091.1"/>
</dbReference>
<dbReference type="GO" id="GO:0004673">
    <property type="term" value="F:protein histidine kinase activity"/>
    <property type="evidence" value="ECO:0007669"/>
    <property type="project" value="UniProtKB-EC"/>
</dbReference>
<feature type="domain" description="PAS" evidence="12">
    <location>
        <begin position="188"/>
        <end position="240"/>
    </location>
</feature>
<evidence type="ECO:0000256" key="11">
    <source>
        <dbReference type="ARBA" id="ARBA00023026"/>
    </source>
</evidence>
<keyword evidence="5" id="KW-0288">FMN</keyword>
<dbReference type="InterPro" id="IPR000700">
    <property type="entry name" value="PAS-assoc_C"/>
</dbReference>
<dbReference type="PROSITE" id="PS50112">
    <property type="entry name" value="PAS"/>
    <property type="match status" value="1"/>
</dbReference>
<dbReference type="InterPro" id="IPR029016">
    <property type="entry name" value="GAF-like_dom_sf"/>
</dbReference>